<dbReference type="GeneID" id="29117075"/>
<reference evidence="1 2" key="1">
    <citation type="submission" date="2016-05" db="EMBL/GenBank/DDBJ databases">
        <title>Comparative analysis of secretome profiles of manganese(II)-oxidizing ascomycete fungi.</title>
        <authorList>
            <consortium name="DOE Joint Genome Institute"/>
            <person name="Zeiner C.A."/>
            <person name="Purvine S.O."/>
            <person name="Zink E.M."/>
            <person name="Wu S."/>
            <person name="Pasa-Tolic L."/>
            <person name="Chaput D.L."/>
            <person name="Haridas S."/>
            <person name="Grigoriev I.V."/>
            <person name="Santelli C.M."/>
            <person name="Hansel C.M."/>
        </authorList>
    </citation>
    <scope>NUCLEOTIDE SEQUENCE [LARGE SCALE GENOMIC DNA]</scope>
    <source>
        <strain evidence="1 2">SRC1lrK2f</strain>
    </source>
</reference>
<sequence>MVHVDSPSSRSLVPAIAGALGVAFAFCAPDFCQSFIPSPVIRASCSVDLAMEIVTGRCACIRKAVLEADFGRSREPANGLQFDVLAPLATPTHHSDAPAAAIFAVERQHIRGSLVNIFSIFLPQSTGKPVASMKKK</sequence>
<dbReference type="AlphaFoldDB" id="A0A177DC39"/>
<evidence type="ECO:0000313" key="1">
    <source>
        <dbReference type="EMBL" id="OAG16682.1"/>
    </source>
</evidence>
<accession>A0A177DC39</accession>
<dbReference type="EMBL" id="KV441489">
    <property type="protein sequence ID" value="OAG16682.1"/>
    <property type="molecule type" value="Genomic_DNA"/>
</dbReference>
<dbReference type="KEGG" id="aalt:CC77DRAFT_387472"/>
<gene>
    <name evidence="1" type="ORF">CC77DRAFT_387472</name>
</gene>
<name>A0A177DC39_ALTAL</name>
<evidence type="ECO:0000313" key="2">
    <source>
        <dbReference type="Proteomes" id="UP000077248"/>
    </source>
</evidence>
<keyword evidence="2" id="KW-1185">Reference proteome</keyword>
<dbReference type="VEuPathDB" id="FungiDB:CC77DRAFT_387472"/>
<dbReference type="Proteomes" id="UP000077248">
    <property type="component" value="Unassembled WGS sequence"/>
</dbReference>
<organism evidence="1 2">
    <name type="scientific">Alternaria alternata</name>
    <name type="common">Alternaria rot fungus</name>
    <name type="synonym">Torula alternata</name>
    <dbReference type="NCBI Taxonomy" id="5599"/>
    <lineage>
        <taxon>Eukaryota</taxon>
        <taxon>Fungi</taxon>
        <taxon>Dikarya</taxon>
        <taxon>Ascomycota</taxon>
        <taxon>Pezizomycotina</taxon>
        <taxon>Dothideomycetes</taxon>
        <taxon>Pleosporomycetidae</taxon>
        <taxon>Pleosporales</taxon>
        <taxon>Pleosporineae</taxon>
        <taxon>Pleosporaceae</taxon>
        <taxon>Alternaria</taxon>
        <taxon>Alternaria sect. Alternaria</taxon>
        <taxon>Alternaria alternata complex</taxon>
    </lineage>
</organism>
<dbReference type="RefSeq" id="XP_018382103.1">
    <property type="nucleotide sequence ID" value="XM_018531481.1"/>
</dbReference>
<protein>
    <submittedName>
        <fullName evidence="1">Uncharacterized protein</fullName>
    </submittedName>
</protein>
<proteinExistence type="predicted"/>